<sequence>MGFWTLFEVASMPTVQVMIVSVIGAIMATDRFNLLSNDTRRSLNKIVFVAFTPSLIFACLAKSVTFQDIISWWFMPVNIGITFLCGGTLGWIAVKLIKPEPHMEGLIIAMCATGNLGNILLLIIPAICTQNGSPFGNHDTCKVNGLSYSSFSMALGCFYIWTYSYQLIRSSAIKYNAMKEAENLLNKEPNKDFDSNEKSQLLNGAQSQNNAVVPASRSTNVDPENPTLVYQQLASKEGKEGFCSSKLIETLQRLLEELLAPPTIGAITGFIFGAVPSLKNLMIGDNAPLRVIQDSITLLGDGTLPCITLILGGNLIQGLRNASIRPIIIIAIIIVRYMCLPAIGIGVIKAASALGLLPSDPLFSFVLMIQFTVPPAMNLSTMTQLFDVGQAECSVLTMWTYIVAAFALTGWSTVFMSILT</sequence>
<evidence type="ECO:0008006" key="14">
    <source>
        <dbReference type="Google" id="ProtNLM"/>
    </source>
</evidence>
<evidence type="ECO:0000256" key="11">
    <source>
        <dbReference type="SAM" id="Phobius"/>
    </source>
</evidence>
<comment type="similarity">
    <text evidence="9">Belongs to the auxin efflux carrier (TC 2.A.69.2) family.</text>
</comment>
<feature type="transmembrane region" description="Helical" evidence="11">
    <location>
        <begin position="254"/>
        <end position="275"/>
    </location>
</feature>
<evidence type="ECO:0000313" key="13">
    <source>
        <dbReference type="Proteomes" id="UP001408789"/>
    </source>
</evidence>
<keyword evidence="2" id="KW-0813">Transport</keyword>
<gene>
    <name evidence="12" type="ORF">SSX86_003139</name>
</gene>
<dbReference type="Proteomes" id="UP001408789">
    <property type="component" value="Unassembled WGS sequence"/>
</dbReference>
<dbReference type="GO" id="GO:0009734">
    <property type="term" value="P:auxin-activated signaling pathway"/>
    <property type="evidence" value="ECO:0007669"/>
    <property type="project" value="UniProtKB-KW"/>
</dbReference>
<evidence type="ECO:0000256" key="1">
    <source>
        <dbReference type="ARBA" id="ARBA00004477"/>
    </source>
</evidence>
<evidence type="ECO:0000256" key="10">
    <source>
        <dbReference type="SAM" id="MobiDB-lite"/>
    </source>
</evidence>
<evidence type="ECO:0000256" key="5">
    <source>
        <dbReference type="ARBA" id="ARBA00022989"/>
    </source>
</evidence>
<organism evidence="12 13">
    <name type="scientific">Deinandra increscens subsp. villosa</name>
    <dbReference type="NCBI Taxonomy" id="3103831"/>
    <lineage>
        <taxon>Eukaryota</taxon>
        <taxon>Viridiplantae</taxon>
        <taxon>Streptophyta</taxon>
        <taxon>Embryophyta</taxon>
        <taxon>Tracheophyta</taxon>
        <taxon>Spermatophyta</taxon>
        <taxon>Magnoliopsida</taxon>
        <taxon>eudicotyledons</taxon>
        <taxon>Gunneridae</taxon>
        <taxon>Pentapetalae</taxon>
        <taxon>asterids</taxon>
        <taxon>campanulids</taxon>
        <taxon>Asterales</taxon>
        <taxon>Asteraceae</taxon>
        <taxon>Asteroideae</taxon>
        <taxon>Heliantheae alliance</taxon>
        <taxon>Madieae</taxon>
        <taxon>Madiinae</taxon>
        <taxon>Deinandra</taxon>
    </lineage>
</organism>
<feature type="transmembrane region" description="Helical" evidence="11">
    <location>
        <begin position="398"/>
        <end position="419"/>
    </location>
</feature>
<keyword evidence="4" id="KW-0256">Endoplasmic reticulum</keyword>
<feature type="transmembrane region" description="Helical" evidence="11">
    <location>
        <begin position="328"/>
        <end position="350"/>
    </location>
</feature>
<dbReference type="GO" id="GO:0005789">
    <property type="term" value="C:endoplasmic reticulum membrane"/>
    <property type="evidence" value="ECO:0007669"/>
    <property type="project" value="UniProtKB-SubCell"/>
</dbReference>
<keyword evidence="6 11" id="KW-0472">Membrane</keyword>
<protein>
    <recommendedName>
        <fullName evidence="14">Auxin efflux carrier family protein</fullName>
    </recommendedName>
</protein>
<comment type="function">
    <text evidence="8">Involved in cellular auxin homeostasis by regulating auxin metabolism. Regulates intracellular auxin accumulation at the endoplasmic reticulum and thus auxin availability for nuclear auxin signaling.</text>
</comment>
<proteinExistence type="inferred from homology"/>
<evidence type="ECO:0000256" key="4">
    <source>
        <dbReference type="ARBA" id="ARBA00022824"/>
    </source>
</evidence>
<feature type="transmembrane region" description="Helical" evidence="11">
    <location>
        <begin position="46"/>
        <end position="64"/>
    </location>
</feature>
<feature type="transmembrane region" description="Helical" evidence="11">
    <location>
        <begin position="106"/>
        <end position="127"/>
    </location>
</feature>
<evidence type="ECO:0000256" key="8">
    <source>
        <dbReference type="ARBA" id="ARBA00025100"/>
    </source>
</evidence>
<evidence type="ECO:0000256" key="6">
    <source>
        <dbReference type="ARBA" id="ARBA00023136"/>
    </source>
</evidence>
<dbReference type="AlphaFoldDB" id="A0AAP0H9M4"/>
<dbReference type="InterPro" id="IPR045033">
    <property type="entry name" value="PILS1/3/4/5/7"/>
</dbReference>
<dbReference type="GO" id="GO:0080162">
    <property type="term" value="P:endoplasmic reticulum to cytosol auxin transport"/>
    <property type="evidence" value="ECO:0007669"/>
    <property type="project" value="InterPro"/>
</dbReference>
<feature type="transmembrane region" description="Helical" evidence="11">
    <location>
        <begin position="15"/>
        <end position="34"/>
    </location>
</feature>
<comment type="subcellular location">
    <subcellularLocation>
        <location evidence="1">Endoplasmic reticulum membrane</location>
        <topology evidence="1">Multi-pass membrane protein</topology>
    </subcellularLocation>
</comment>
<accession>A0AAP0H9M4</accession>
<dbReference type="PANTHER" id="PTHR31651:SF3">
    <property type="entry name" value="PROTEIN PIN-LIKES 7"/>
    <property type="match status" value="1"/>
</dbReference>
<feature type="transmembrane region" description="Helical" evidence="11">
    <location>
        <begin position="147"/>
        <end position="168"/>
    </location>
</feature>
<dbReference type="InterPro" id="IPR004776">
    <property type="entry name" value="Mem_transp_PIN-like"/>
</dbReference>
<evidence type="ECO:0000256" key="2">
    <source>
        <dbReference type="ARBA" id="ARBA00022448"/>
    </source>
</evidence>
<evidence type="ECO:0000313" key="12">
    <source>
        <dbReference type="EMBL" id="KAK9074820.1"/>
    </source>
</evidence>
<dbReference type="Pfam" id="PF03547">
    <property type="entry name" value="Mem_trans"/>
    <property type="match status" value="1"/>
</dbReference>
<evidence type="ECO:0000256" key="9">
    <source>
        <dbReference type="ARBA" id="ARBA00025752"/>
    </source>
</evidence>
<keyword evidence="13" id="KW-1185">Reference proteome</keyword>
<keyword evidence="7" id="KW-0927">Auxin signaling pathway</keyword>
<evidence type="ECO:0000256" key="3">
    <source>
        <dbReference type="ARBA" id="ARBA00022692"/>
    </source>
</evidence>
<comment type="caution">
    <text evidence="12">The sequence shown here is derived from an EMBL/GenBank/DDBJ whole genome shotgun (WGS) entry which is preliminary data.</text>
</comment>
<name>A0AAP0H9M4_9ASTR</name>
<reference evidence="12 13" key="1">
    <citation type="submission" date="2024-04" db="EMBL/GenBank/DDBJ databases">
        <title>The reference genome of an endangered Asteraceae, Deinandra increscens subsp. villosa, native to the Central Coast of California.</title>
        <authorList>
            <person name="Guilliams M."/>
            <person name="Hasenstab-Lehman K."/>
            <person name="Meyer R."/>
            <person name="Mcevoy S."/>
        </authorList>
    </citation>
    <scope>NUCLEOTIDE SEQUENCE [LARGE SCALE GENOMIC DNA]</scope>
    <source>
        <tissue evidence="12">Leaf</tissue>
    </source>
</reference>
<evidence type="ECO:0000256" key="7">
    <source>
        <dbReference type="ARBA" id="ARBA00023294"/>
    </source>
</evidence>
<dbReference type="EMBL" id="JBCNJP010000007">
    <property type="protein sequence ID" value="KAK9074820.1"/>
    <property type="molecule type" value="Genomic_DNA"/>
</dbReference>
<keyword evidence="5 11" id="KW-1133">Transmembrane helix</keyword>
<feature type="region of interest" description="Disordered" evidence="10">
    <location>
        <begin position="204"/>
        <end position="224"/>
    </location>
</feature>
<keyword evidence="3 11" id="KW-0812">Transmembrane</keyword>
<dbReference type="PANTHER" id="PTHR31651">
    <property type="match status" value="1"/>
</dbReference>
<feature type="transmembrane region" description="Helical" evidence="11">
    <location>
        <begin position="70"/>
        <end position="94"/>
    </location>
</feature>
<feature type="transmembrane region" description="Helical" evidence="11">
    <location>
        <begin position="295"/>
        <end position="316"/>
    </location>
</feature>